<dbReference type="Pfam" id="PF01965">
    <property type="entry name" value="DJ-1_PfpI"/>
    <property type="match status" value="1"/>
</dbReference>
<keyword evidence="3" id="KW-0315">Glutamine amidotransferase</keyword>
<name>A0A5C7F039_9BACI</name>
<gene>
    <name evidence="3" type="ORF">FTX54_003185</name>
</gene>
<dbReference type="PROSITE" id="PS51273">
    <property type="entry name" value="GATASE_TYPE_1"/>
    <property type="match status" value="1"/>
</dbReference>
<comment type="similarity">
    <text evidence="1">Belongs to the peptidase C56 family.</text>
</comment>
<evidence type="ECO:0000256" key="1">
    <source>
        <dbReference type="ARBA" id="ARBA00008542"/>
    </source>
</evidence>
<dbReference type="InterPro" id="IPR006286">
    <property type="entry name" value="C56_PfpI-like"/>
</dbReference>
<dbReference type="CDD" id="cd03134">
    <property type="entry name" value="GATase1_PfpI_like"/>
    <property type="match status" value="1"/>
</dbReference>
<dbReference type="SUPFAM" id="SSF52317">
    <property type="entry name" value="Class I glutamine amidotransferase-like"/>
    <property type="match status" value="1"/>
</dbReference>
<keyword evidence="4" id="KW-1185">Reference proteome</keyword>
<dbReference type="PANTHER" id="PTHR42733:SF2">
    <property type="entry name" value="DJ-1_THIJ_PFPI FAMILY PROTEIN"/>
    <property type="match status" value="1"/>
</dbReference>
<dbReference type="InterPro" id="IPR029062">
    <property type="entry name" value="Class_I_gatase-like"/>
</dbReference>
<dbReference type="AlphaFoldDB" id="A0A5C7F039"/>
<dbReference type="NCBIfam" id="TIGR01382">
    <property type="entry name" value="PfpI"/>
    <property type="match status" value="1"/>
</dbReference>
<dbReference type="InterPro" id="IPR002818">
    <property type="entry name" value="DJ-1/PfpI"/>
</dbReference>
<dbReference type="PANTHER" id="PTHR42733">
    <property type="entry name" value="DJ-1 PROTEIN"/>
    <property type="match status" value="1"/>
</dbReference>
<dbReference type="EMBL" id="CP144914">
    <property type="protein sequence ID" value="WWD80586.1"/>
    <property type="molecule type" value="Genomic_DNA"/>
</dbReference>
<accession>A0A5C7F039</accession>
<dbReference type="KEGG" id="ahal:FTX54_003185"/>
<evidence type="ECO:0000259" key="2">
    <source>
        <dbReference type="Pfam" id="PF01965"/>
    </source>
</evidence>
<reference evidence="3 4" key="1">
    <citation type="submission" date="2024-01" db="EMBL/GenBank/DDBJ databases">
        <title>Complete Genome Sequence of Alkalicoccus halolimnae BZ-SZ-XJ29T, a Moderately Halophilic Bacterium Isolated from a Salt Lake.</title>
        <authorList>
            <person name="Zhao B."/>
        </authorList>
    </citation>
    <scope>NUCLEOTIDE SEQUENCE [LARGE SCALE GENOMIC DNA]</scope>
    <source>
        <strain evidence="3 4">BZ-SZ-XJ29</strain>
    </source>
</reference>
<feature type="domain" description="DJ-1/PfpI" evidence="2">
    <location>
        <begin position="3"/>
        <end position="166"/>
    </location>
</feature>
<evidence type="ECO:0000313" key="3">
    <source>
        <dbReference type="EMBL" id="WWD80586.1"/>
    </source>
</evidence>
<protein>
    <submittedName>
        <fullName evidence="3">Type 1 glutamine amidotransferase domain-containing protein</fullName>
    </submittedName>
</protein>
<dbReference type="OrthoDB" id="9792284at2"/>
<dbReference type="PROSITE" id="PS51276">
    <property type="entry name" value="PEPTIDASE_C56_PFPI"/>
    <property type="match status" value="1"/>
</dbReference>
<evidence type="ECO:0000313" key="4">
    <source>
        <dbReference type="Proteomes" id="UP000321816"/>
    </source>
</evidence>
<dbReference type="Gene3D" id="3.40.50.880">
    <property type="match status" value="1"/>
</dbReference>
<proteinExistence type="inferred from homology"/>
<dbReference type="RefSeq" id="WP_147805083.1">
    <property type="nucleotide sequence ID" value="NZ_CP144914.1"/>
</dbReference>
<dbReference type="Proteomes" id="UP000321816">
    <property type="component" value="Chromosome"/>
</dbReference>
<organism evidence="3 4">
    <name type="scientific">Alkalicoccus halolimnae</name>
    <dbReference type="NCBI Taxonomy" id="1667239"/>
    <lineage>
        <taxon>Bacteria</taxon>
        <taxon>Bacillati</taxon>
        <taxon>Bacillota</taxon>
        <taxon>Bacilli</taxon>
        <taxon>Bacillales</taxon>
        <taxon>Bacillaceae</taxon>
        <taxon>Alkalicoccus</taxon>
    </lineage>
</organism>
<sequence length="169" mass="18756">MSKIACVMTNMFEDSEYTSPLEAFKKDGHKVTVIGDEKGKEITGKNGEAKAETDLGIADASPEDYDALFIPGGFSPDMLRADERFVEFSKHFMLKEKPVFAICHGPQLLITADVLRGRKLTGFKSILMDLRHAGANVYDEEVVVCDNLVTSRTPHDLEAFNRESLAQLN</sequence>